<evidence type="ECO:0000259" key="5">
    <source>
        <dbReference type="Pfam" id="PF04959"/>
    </source>
</evidence>
<feature type="compositionally biased region" description="Basic and acidic residues" evidence="4">
    <location>
        <begin position="122"/>
        <end position="135"/>
    </location>
</feature>
<feature type="region of interest" description="Disordered" evidence="4">
    <location>
        <begin position="1"/>
        <end position="24"/>
    </location>
</feature>
<dbReference type="Pfam" id="PF12066">
    <property type="entry name" value="SERRATE_Ars2_N"/>
    <property type="match status" value="1"/>
</dbReference>
<dbReference type="AlphaFoldDB" id="A0A5C3F7V8"/>
<evidence type="ECO:0000256" key="4">
    <source>
        <dbReference type="SAM" id="MobiDB-lite"/>
    </source>
</evidence>
<dbReference type="InterPro" id="IPR039727">
    <property type="entry name" value="SE/Ars2"/>
</dbReference>
<feature type="region of interest" description="Disordered" evidence="4">
    <location>
        <begin position="891"/>
        <end position="945"/>
    </location>
</feature>
<organism evidence="7 8">
    <name type="scientific">Pseudozyma flocculosa</name>
    <dbReference type="NCBI Taxonomy" id="84751"/>
    <lineage>
        <taxon>Eukaryota</taxon>
        <taxon>Fungi</taxon>
        <taxon>Dikarya</taxon>
        <taxon>Basidiomycota</taxon>
        <taxon>Ustilaginomycotina</taxon>
        <taxon>Ustilaginomycetes</taxon>
        <taxon>Ustilaginales</taxon>
        <taxon>Ustilaginaceae</taxon>
        <taxon>Pseudozyma</taxon>
    </lineage>
</organism>
<feature type="region of interest" description="Disordered" evidence="4">
    <location>
        <begin position="652"/>
        <end position="673"/>
    </location>
</feature>
<evidence type="ECO:0000313" key="8">
    <source>
        <dbReference type="Proteomes" id="UP000323386"/>
    </source>
</evidence>
<feature type="compositionally biased region" description="Basic and acidic residues" evidence="4">
    <location>
        <begin position="160"/>
        <end position="188"/>
    </location>
</feature>
<dbReference type="PANTHER" id="PTHR13165:SF0">
    <property type="entry name" value="SERRATE RNA EFFECTOR MOLECULE HOMOLOG"/>
    <property type="match status" value="1"/>
</dbReference>
<keyword evidence="3" id="KW-0539">Nucleus</keyword>
<evidence type="ECO:0000259" key="6">
    <source>
        <dbReference type="Pfam" id="PF12066"/>
    </source>
</evidence>
<evidence type="ECO:0000256" key="1">
    <source>
        <dbReference type="ARBA" id="ARBA00004123"/>
    </source>
</evidence>
<reference evidence="7 8" key="1">
    <citation type="submission" date="2018-03" db="EMBL/GenBank/DDBJ databases">
        <authorList>
            <person name="Guldener U."/>
        </authorList>
    </citation>
    <scope>NUCLEOTIDE SEQUENCE [LARGE SCALE GENOMIC DNA]</scope>
    <source>
        <strain evidence="7 8">DAOM196992</strain>
    </source>
</reference>
<feature type="compositionally biased region" description="Basic and acidic residues" evidence="4">
    <location>
        <begin position="384"/>
        <end position="406"/>
    </location>
</feature>
<protein>
    <submittedName>
        <fullName evidence="7">Related to Arsenite-resistance protein 2 (ASR2)</fullName>
    </submittedName>
</protein>
<dbReference type="EMBL" id="OOIP01000020">
    <property type="protein sequence ID" value="SPO40523.1"/>
    <property type="molecule type" value="Genomic_DNA"/>
</dbReference>
<feature type="domain" description="SERRATE/Ars2 C-terminal" evidence="5">
    <location>
        <begin position="670"/>
        <end position="778"/>
    </location>
</feature>
<dbReference type="GO" id="GO:0016604">
    <property type="term" value="C:nuclear body"/>
    <property type="evidence" value="ECO:0007669"/>
    <property type="project" value="TreeGrafter"/>
</dbReference>
<feature type="region of interest" description="Disordered" evidence="4">
    <location>
        <begin position="828"/>
        <end position="854"/>
    </location>
</feature>
<dbReference type="InterPro" id="IPR021933">
    <property type="entry name" value="SERRATE/Ars2_N"/>
</dbReference>
<evidence type="ECO:0000313" key="7">
    <source>
        <dbReference type="EMBL" id="SPO40523.1"/>
    </source>
</evidence>
<sequence>MEYRDSYRGYERPAGFDDPASAYKHPIEDAFGESALGLSDIDAWRALRLTSAPPPPPQFSQVDRSRKRGRSPSPTFDRYASERRASAYGAYPPAPGDAWDREREYPPPAVDGKPYVAAARGGYDDYGRGADPYERDRERALEWERYYRERDPAYLDDYGASDRDRYEARRRYDDEDPRDRHYRERDRGFAAYGDVGPAASATPQRRGGPDYGRDVSGSAYRNGGGEALPPPDPMQSETLLPFRAFAQMTKAAHPSAKDRSIDVPTTQELYEGYQVYRLAFSKRAMQAFFERRKDEPWFQEKYSAAEGFVAARQKRKRAGRLGRKEAWLEELASGKLDAVNFDLKVATEASSGLSADAAGVKVEGEAEGLASDRHGDVDDEGADPDAREGRNGRDDHRDVRRPRAESVRIGDPVLTTRYGGIEPIPGEQVPIPASDCQLLVTGIPSDIPRAKLEEHLQSRPGFRYLALGEPHAGKRWHRVGWAMYDEGTDMEETARALEGKDIDGYAVHVTVSARPASGKVRSVPEFANSFVRLQQDLKQVKALVAKFEEEDRTVLFRDEAEEGAAWLQTNASDAILARHRELEPELGDEVFEQGYDADEEPERREARRAKLKKHLDWHLDLLRTVYHTDYYLSLICEFGEELLRRSPRHARRQAPPGVLCETPRESTNDESWSKSVDQKATLLLTDDKSDLTEFGGKSVDAEMMAAALPFVKEEEKEKHRCVVEVAGAQCGKLFKAAIFVQKHVLNKHRAFLESHAEQPIQETRFFNNYVRDPCRPQALAGHSGPGGGAGTPLSQRFGGATPMDASPGAPSPLFNSSRVGLIRLGGSTAAMDSPSSTASYGRRATSPGRRLGERIGGVMPSAAVPMAGNGGYASPSSASLSMRIGGLAPNGSPAADWRSGTVKLPAEPLPDPPKPLDPRASRTAAINSYTDLDGPAQGDVDDLAY</sequence>
<accession>A0A5C3F7V8</accession>
<feature type="compositionally biased region" description="Basic and acidic residues" evidence="4">
    <location>
        <begin position="1"/>
        <end position="15"/>
    </location>
</feature>
<comment type="similarity">
    <text evidence="2">Belongs to the ARS2 family.</text>
</comment>
<keyword evidence="8" id="KW-1185">Reference proteome</keyword>
<dbReference type="InterPro" id="IPR007042">
    <property type="entry name" value="SERRATE/Ars2_C"/>
</dbReference>
<evidence type="ECO:0000256" key="2">
    <source>
        <dbReference type="ARBA" id="ARBA00005407"/>
    </source>
</evidence>
<name>A0A5C3F7V8_9BASI</name>
<dbReference type="OrthoDB" id="342064at2759"/>
<feature type="region of interest" description="Disordered" evidence="4">
    <location>
        <begin position="777"/>
        <end position="805"/>
    </location>
</feature>
<dbReference type="PANTHER" id="PTHR13165">
    <property type="entry name" value="ARSENITE-RESISTANCE PROTEIN 2"/>
    <property type="match status" value="1"/>
</dbReference>
<comment type="subcellular location">
    <subcellularLocation>
        <location evidence="1">Nucleus</location>
    </subcellularLocation>
</comment>
<dbReference type="Proteomes" id="UP000323386">
    <property type="component" value="Unassembled WGS sequence"/>
</dbReference>
<feature type="region of interest" description="Disordered" evidence="4">
    <location>
        <begin position="154"/>
        <end position="237"/>
    </location>
</feature>
<dbReference type="GO" id="GO:0016070">
    <property type="term" value="P:RNA metabolic process"/>
    <property type="evidence" value="ECO:0007669"/>
    <property type="project" value="UniProtKB-ARBA"/>
</dbReference>
<evidence type="ECO:0000256" key="3">
    <source>
        <dbReference type="ARBA" id="ARBA00023242"/>
    </source>
</evidence>
<dbReference type="Pfam" id="PF04959">
    <property type="entry name" value="ARS2"/>
    <property type="match status" value="1"/>
</dbReference>
<gene>
    <name evidence="7" type="ORF">PSFLO_06005</name>
</gene>
<proteinExistence type="inferred from homology"/>
<feature type="domain" description="SERRATE/Ars2 N-terminal" evidence="6">
    <location>
        <begin position="262"/>
        <end position="366"/>
    </location>
</feature>
<feature type="region of interest" description="Disordered" evidence="4">
    <location>
        <begin position="47"/>
        <end position="135"/>
    </location>
</feature>
<feature type="region of interest" description="Disordered" evidence="4">
    <location>
        <begin position="364"/>
        <end position="406"/>
    </location>
</feature>
<dbReference type="GO" id="GO:0031047">
    <property type="term" value="P:regulatory ncRNA-mediated gene silencing"/>
    <property type="evidence" value="ECO:0007669"/>
    <property type="project" value="UniProtKB-ARBA"/>
</dbReference>